<dbReference type="EMBL" id="CAJOAX010048145">
    <property type="protein sequence ID" value="CAF4304284.1"/>
    <property type="molecule type" value="Genomic_DNA"/>
</dbReference>
<evidence type="ECO:0000313" key="2">
    <source>
        <dbReference type="Proteomes" id="UP000663823"/>
    </source>
</evidence>
<feature type="non-terminal residue" evidence="1">
    <location>
        <position position="47"/>
    </location>
</feature>
<name>A0A820I7E8_9BILA</name>
<accession>A0A820I7E8</accession>
<evidence type="ECO:0000313" key="1">
    <source>
        <dbReference type="EMBL" id="CAF4304284.1"/>
    </source>
</evidence>
<dbReference type="Proteomes" id="UP000663823">
    <property type="component" value="Unassembled WGS sequence"/>
</dbReference>
<protein>
    <submittedName>
        <fullName evidence="1">Uncharacterized protein</fullName>
    </submittedName>
</protein>
<organism evidence="1 2">
    <name type="scientific">Rotaria sordida</name>
    <dbReference type="NCBI Taxonomy" id="392033"/>
    <lineage>
        <taxon>Eukaryota</taxon>
        <taxon>Metazoa</taxon>
        <taxon>Spiralia</taxon>
        <taxon>Gnathifera</taxon>
        <taxon>Rotifera</taxon>
        <taxon>Eurotatoria</taxon>
        <taxon>Bdelloidea</taxon>
        <taxon>Philodinida</taxon>
        <taxon>Philodinidae</taxon>
        <taxon>Rotaria</taxon>
    </lineage>
</organism>
<gene>
    <name evidence="1" type="ORF">OTI717_LOCUS42145</name>
</gene>
<reference evidence="1" key="1">
    <citation type="submission" date="2021-02" db="EMBL/GenBank/DDBJ databases">
        <authorList>
            <person name="Nowell W R."/>
        </authorList>
    </citation>
    <scope>NUCLEOTIDE SEQUENCE</scope>
</reference>
<sequence>MTWTQNDTSLIDIIDASGNHAHLMASIPIYDEWIRANYDIQVWQNYL</sequence>
<proteinExistence type="predicted"/>
<comment type="caution">
    <text evidence="1">The sequence shown here is derived from an EMBL/GenBank/DDBJ whole genome shotgun (WGS) entry which is preliminary data.</text>
</comment>
<dbReference type="AlphaFoldDB" id="A0A820I7E8"/>